<sequence length="147" mass="16506">NCGRCGDPPGRRDFDLNGVYGHPVITGTYNAGQIIRVEIEFGAMHFGYVEFDLCANPNETDGCFQSLILTGGSHRLRNNRQMCVPLDGSVTRHEFVNVQLPAGVRCTRCTLRWSYRTSYPGPANWDPCFDARQLAQTFRSCSNIRIN</sequence>
<organism evidence="2 3">
    <name type="scientific">Pseudolycoriella hygida</name>
    <dbReference type="NCBI Taxonomy" id="35572"/>
    <lineage>
        <taxon>Eukaryota</taxon>
        <taxon>Metazoa</taxon>
        <taxon>Ecdysozoa</taxon>
        <taxon>Arthropoda</taxon>
        <taxon>Hexapoda</taxon>
        <taxon>Insecta</taxon>
        <taxon>Pterygota</taxon>
        <taxon>Neoptera</taxon>
        <taxon>Endopterygota</taxon>
        <taxon>Diptera</taxon>
        <taxon>Nematocera</taxon>
        <taxon>Sciaroidea</taxon>
        <taxon>Sciaridae</taxon>
        <taxon>Pseudolycoriella</taxon>
    </lineage>
</organism>
<protein>
    <recommendedName>
        <fullName evidence="1">Chitin-binding type-4 domain-containing protein</fullName>
    </recommendedName>
</protein>
<comment type="caution">
    <text evidence="2">The sequence shown here is derived from an EMBL/GenBank/DDBJ whole genome shotgun (WGS) entry which is preliminary data.</text>
</comment>
<dbReference type="Pfam" id="PF03067">
    <property type="entry name" value="LPMO_10"/>
    <property type="match status" value="1"/>
</dbReference>
<evidence type="ECO:0000259" key="1">
    <source>
        <dbReference type="Pfam" id="PF03067"/>
    </source>
</evidence>
<keyword evidence="3" id="KW-1185">Reference proteome</keyword>
<feature type="domain" description="Chitin-binding type-4" evidence="1">
    <location>
        <begin position="2"/>
        <end position="144"/>
    </location>
</feature>
<dbReference type="OrthoDB" id="2342176at2759"/>
<evidence type="ECO:0000313" key="3">
    <source>
        <dbReference type="Proteomes" id="UP001151699"/>
    </source>
</evidence>
<gene>
    <name evidence="2" type="ORF">Bhyg_17780</name>
</gene>
<dbReference type="EMBL" id="WJQU01002973">
    <property type="protein sequence ID" value="KAJ6628966.1"/>
    <property type="molecule type" value="Genomic_DNA"/>
</dbReference>
<name>A0A9Q0MMT6_9DIPT</name>
<dbReference type="AlphaFoldDB" id="A0A9Q0MMT6"/>
<dbReference type="Proteomes" id="UP001151699">
    <property type="component" value="Unassembled WGS sequence"/>
</dbReference>
<proteinExistence type="predicted"/>
<feature type="non-terminal residue" evidence="2">
    <location>
        <position position="147"/>
    </location>
</feature>
<evidence type="ECO:0000313" key="2">
    <source>
        <dbReference type="EMBL" id="KAJ6628966.1"/>
    </source>
</evidence>
<reference evidence="2" key="1">
    <citation type="submission" date="2022-07" db="EMBL/GenBank/DDBJ databases">
        <authorList>
            <person name="Trinca V."/>
            <person name="Uliana J.V.C."/>
            <person name="Torres T.T."/>
            <person name="Ward R.J."/>
            <person name="Monesi N."/>
        </authorList>
    </citation>
    <scope>NUCLEOTIDE SEQUENCE</scope>
    <source>
        <strain evidence="2">HSMRA1968</strain>
        <tissue evidence="2">Whole embryos</tissue>
    </source>
</reference>
<accession>A0A9Q0MMT6</accession>
<dbReference type="InterPro" id="IPR004302">
    <property type="entry name" value="Cellulose/chitin-bd_N"/>
</dbReference>